<dbReference type="OrthoDB" id="291892at2"/>
<keyword evidence="1" id="KW-1133">Transmembrane helix</keyword>
<sequence>METSSEPFRQDAWLSQLWYWAPVFGYAALIFYFSAQSHPEEQLPQFLMREVSDKLLHAVEYAVLGILCYRGFRWAAGPAAARQAVLLSIAAASAYAVTDEVHQFFIPSREASSWDWVADVIGAAIGSISWSYFSER</sequence>
<evidence type="ECO:0000256" key="1">
    <source>
        <dbReference type="SAM" id="Phobius"/>
    </source>
</evidence>
<dbReference type="STRING" id="1325564.NSJP_0215"/>
<dbReference type="AlphaFoldDB" id="A0A1W1I090"/>
<accession>A0A1W1I090</accession>
<feature type="domain" description="VanZ-like" evidence="2">
    <location>
        <begin position="49"/>
        <end position="131"/>
    </location>
</feature>
<name>A0A1W1I090_9BACT</name>
<organism evidence="3 4">
    <name type="scientific">Nitrospira japonica</name>
    <dbReference type="NCBI Taxonomy" id="1325564"/>
    <lineage>
        <taxon>Bacteria</taxon>
        <taxon>Pseudomonadati</taxon>
        <taxon>Nitrospirota</taxon>
        <taxon>Nitrospiria</taxon>
        <taxon>Nitrospirales</taxon>
        <taxon>Nitrospiraceae</taxon>
        <taxon>Nitrospira</taxon>
    </lineage>
</organism>
<proteinExistence type="predicted"/>
<feature type="transmembrane region" description="Helical" evidence="1">
    <location>
        <begin position="17"/>
        <end position="35"/>
    </location>
</feature>
<feature type="transmembrane region" description="Helical" evidence="1">
    <location>
        <begin position="79"/>
        <end position="96"/>
    </location>
</feature>
<dbReference type="EMBL" id="LT828648">
    <property type="protein sequence ID" value="SLM46387.1"/>
    <property type="molecule type" value="Genomic_DNA"/>
</dbReference>
<feature type="transmembrane region" description="Helical" evidence="1">
    <location>
        <begin position="55"/>
        <end position="72"/>
    </location>
</feature>
<protein>
    <recommendedName>
        <fullName evidence="2">VanZ-like domain-containing protein</fullName>
    </recommendedName>
</protein>
<evidence type="ECO:0000313" key="3">
    <source>
        <dbReference type="EMBL" id="SLM46387.1"/>
    </source>
</evidence>
<keyword evidence="1" id="KW-0472">Membrane</keyword>
<keyword evidence="4" id="KW-1185">Reference proteome</keyword>
<reference evidence="3 4" key="1">
    <citation type="submission" date="2017-03" db="EMBL/GenBank/DDBJ databases">
        <authorList>
            <person name="Afonso C.L."/>
            <person name="Miller P.J."/>
            <person name="Scott M.A."/>
            <person name="Spackman E."/>
            <person name="Goraichik I."/>
            <person name="Dimitrov K.M."/>
            <person name="Suarez D.L."/>
            <person name="Swayne D.E."/>
        </authorList>
    </citation>
    <scope>NUCLEOTIDE SEQUENCE [LARGE SCALE GENOMIC DNA]</scope>
    <source>
        <strain evidence="3">Genome sequencing of Nitrospira japonica strain NJ11</strain>
    </source>
</reference>
<dbReference type="RefSeq" id="WP_080888474.1">
    <property type="nucleotide sequence ID" value="NZ_LT828648.1"/>
</dbReference>
<gene>
    <name evidence="3" type="ORF">NSJP_0215</name>
</gene>
<evidence type="ECO:0000259" key="2">
    <source>
        <dbReference type="Pfam" id="PF04892"/>
    </source>
</evidence>
<dbReference type="Pfam" id="PF04892">
    <property type="entry name" value="VanZ"/>
    <property type="match status" value="1"/>
</dbReference>
<dbReference type="KEGG" id="nja:NSJP_0215"/>
<dbReference type="InterPro" id="IPR006976">
    <property type="entry name" value="VanZ-like"/>
</dbReference>
<feature type="transmembrane region" description="Helical" evidence="1">
    <location>
        <begin position="116"/>
        <end position="133"/>
    </location>
</feature>
<evidence type="ECO:0000313" key="4">
    <source>
        <dbReference type="Proteomes" id="UP000192042"/>
    </source>
</evidence>
<dbReference type="Proteomes" id="UP000192042">
    <property type="component" value="Chromosome I"/>
</dbReference>
<dbReference type="NCBIfam" id="NF037970">
    <property type="entry name" value="vanZ_1"/>
    <property type="match status" value="1"/>
</dbReference>
<keyword evidence="1" id="KW-0812">Transmembrane</keyword>